<keyword evidence="4 12" id="KW-0479">Metal-binding</keyword>
<dbReference type="PROSITE" id="PS50103">
    <property type="entry name" value="ZF_C3H1"/>
    <property type="match status" value="1"/>
</dbReference>
<evidence type="ECO:0000313" key="17">
    <source>
        <dbReference type="Proteomes" id="UP000195521"/>
    </source>
</evidence>
<feature type="region of interest" description="Disordered" evidence="13">
    <location>
        <begin position="369"/>
        <end position="403"/>
    </location>
</feature>
<dbReference type="InterPro" id="IPR034181">
    <property type="entry name" value="Cwc2_RRM"/>
</dbReference>
<dbReference type="SMART" id="SM00360">
    <property type="entry name" value="RRM"/>
    <property type="match status" value="1"/>
</dbReference>
<keyword evidence="3" id="KW-0507">mRNA processing</keyword>
<dbReference type="PANTHER" id="PTHR14089">
    <property type="entry name" value="PRE-MRNA-SPLICING FACTOR RBM22"/>
    <property type="match status" value="1"/>
</dbReference>
<keyword evidence="5" id="KW-0747">Spliceosome</keyword>
<evidence type="ECO:0000256" key="5">
    <source>
        <dbReference type="ARBA" id="ARBA00022728"/>
    </source>
</evidence>
<feature type="compositionally biased region" description="Basic and acidic residues" evidence="13">
    <location>
        <begin position="380"/>
        <end position="399"/>
    </location>
</feature>
<feature type="compositionally biased region" description="Basic and acidic residues" evidence="13">
    <location>
        <begin position="200"/>
        <end position="214"/>
    </location>
</feature>
<keyword evidence="17" id="KW-1185">Reference proteome</keyword>
<evidence type="ECO:0000256" key="13">
    <source>
        <dbReference type="SAM" id="MobiDB-lite"/>
    </source>
</evidence>
<dbReference type="InterPro" id="IPR000571">
    <property type="entry name" value="Znf_CCCH"/>
</dbReference>
<proteinExistence type="inferred from homology"/>
<feature type="compositionally biased region" description="Low complexity" evidence="13">
    <location>
        <begin position="818"/>
        <end position="828"/>
    </location>
</feature>
<dbReference type="GO" id="GO:0008380">
    <property type="term" value="P:RNA splicing"/>
    <property type="evidence" value="ECO:0007669"/>
    <property type="project" value="UniProtKB-KW"/>
</dbReference>
<feature type="compositionally biased region" description="Low complexity" evidence="13">
    <location>
        <begin position="55"/>
        <end position="80"/>
    </location>
</feature>
<feature type="compositionally biased region" description="Polar residues" evidence="13">
    <location>
        <begin position="369"/>
        <end position="378"/>
    </location>
</feature>
<feature type="compositionally biased region" description="Basic and acidic residues" evidence="13">
    <location>
        <begin position="119"/>
        <end position="136"/>
    </location>
</feature>
<dbReference type="FunFam" id="3.30.70.330:FF:000718">
    <property type="entry name" value="Pre-mRNA-splicing factor CWC2"/>
    <property type="match status" value="1"/>
</dbReference>
<evidence type="ECO:0000313" key="16">
    <source>
        <dbReference type="EMBL" id="GAW81407.1"/>
    </source>
</evidence>
<feature type="compositionally biased region" description="Basic and acidic residues" evidence="13">
    <location>
        <begin position="176"/>
        <end position="185"/>
    </location>
</feature>
<feature type="region of interest" description="Disordered" evidence="13">
    <location>
        <begin position="15"/>
        <end position="245"/>
    </location>
</feature>
<evidence type="ECO:0000256" key="3">
    <source>
        <dbReference type="ARBA" id="ARBA00022664"/>
    </source>
</evidence>
<feature type="compositionally biased region" description="Basic and acidic residues" evidence="13">
    <location>
        <begin position="15"/>
        <end position="42"/>
    </location>
</feature>
<evidence type="ECO:0000259" key="15">
    <source>
        <dbReference type="PROSITE" id="PS50103"/>
    </source>
</evidence>
<dbReference type="InterPro" id="IPR012677">
    <property type="entry name" value="Nucleotide-bd_a/b_plait_sf"/>
</dbReference>
<feature type="compositionally biased region" description="Basic and acidic residues" evidence="13">
    <location>
        <begin position="223"/>
        <end position="233"/>
    </location>
</feature>
<dbReference type="InterPro" id="IPR032297">
    <property type="entry name" value="Torus"/>
</dbReference>
<protein>
    <submittedName>
        <fullName evidence="16">RNA-binding protein</fullName>
    </submittedName>
</protein>
<keyword evidence="9" id="KW-0508">mRNA splicing</keyword>
<dbReference type="Pfam" id="PF16131">
    <property type="entry name" value="Torus"/>
    <property type="match status" value="1"/>
</dbReference>
<sequence length="843" mass="94765">MSSKRFFNILHFGENAENKKIKKDNTGRGGEEGLRAEQHSAEAGEAGEAGEADEAVVANEAVVADEATETAETAGAAETASRQIDVDESRDTSNQTSDVGSGKGCVEATENHINVGNMDENKSKDGIIQRKGKSDTHLWNCKNKGTNESCTNQLNNVPNDENKNGWKYGTDGRGAVVDDKGKGSSEEISNNEEQPSAHVQGKETDKDYLRRIEGENANYDAEGSNKNDQENKPEGTIQSDMAEKETLNEMPKLSNIEIMKKNKKDKLELGEAIEISKMVPQKRNIQEMEKLEPELSNINESDTKDNSVEVGGGGRGSTNISSNVLANNLNKQPSKGKVQNVHKNGDNNAKQEVNTCANLINNNVTMNVSASTDGNSSHRQYKEQQGDVKEGQIESKENMQNKSNVQIPYNSVNGERFLTNGMNNASNVYLPNGVHMNSYYDMYNYGYSSGVRGSSPMSTGIADSGNVSSVGGMINLGNTTNLSNTNYNNNYYYYYSMYDDYNIGMEEDMMKAYGYCSILNKSIELMKKSDKVKEILKRPAKLQVTQEELNKVEYTEGSDQYNIWFGKYVIDKYDKSFKGPSNSTISSSGCPSGTQRFVAKYKCKPSRDSGYTKADKNLTSKQFFCIYFARGCCAYGHNCLYRHRIPNENDEIQFETTVDIFGREKFSTFKEDMTGVGNFNSDCRTLFIGSLHIDNFNEVPLIEKILYDEFSNFGNIDYVRFIPYKNIAFVQYTNRVNAEFAKVAMADQPIENHSTALTIKWAFELRSTPHHSFQYYTNPYVYNQSPLVSSTWQEYVTQQQQQQQQQQLHQQLQHQQLHQQQLQHQQHQQKNHFGLCHPFGSPH</sequence>
<keyword evidence="6 12" id="KW-0863">Zinc-finger</keyword>
<evidence type="ECO:0000256" key="9">
    <source>
        <dbReference type="ARBA" id="ARBA00023187"/>
    </source>
</evidence>
<dbReference type="InterPro" id="IPR039171">
    <property type="entry name" value="Cwc2/Slt11"/>
</dbReference>
<evidence type="ECO:0000256" key="4">
    <source>
        <dbReference type="ARBA" id="ARBA00022723"/>
    </source>
</evidence>
<dbReference type="Pfam" id="PF00076">
    <property type="entry name" value="RRM_1"/>
    <property type="match status" value="1"/>
</dbReference>
<dbReference type="InterPro" id="IPR035979">
    <property type="entry name" value="RBD_domain_sf"/>
</dbReference>
<evidence type="ECO:0000256" key="6">
    <source>
        <dbReference type="ARBA" id="ARBA00022771"/>
    </source>
</evidence>
<evidence type="ECO:0000256" key="11">
    <source>
        <dbReference type="PROSITE-ProRule" id="PRU00176"/>
    </source>
</evidence>
<dbReference type="GO" id="GO:0008270">
    <property type="term" value="F:zinc ion binding"/>
    <property type="evidence" value="ECO:0007669"/>
    <property type="project" value="UniProtKB-KW"/>
</dbReference>
<dbReference type="GO" id="GO:0036002">
    <property type="term" value="F:pre-mRNA binding"/>
    <property type="evidence" value="ECO:0007669"/>
    <property type="project" value="TreeGrafter"/>
</dbReference>
<dbReference type="GO" id="GO:0006397">
    <property type="term" value="P:mRNA processing"/>
    <property type="evidence" value="ECO:0007669"/>
    <property type="project" value="UniProtKB-KW"/>
</dbReference>
<dbReference type="AlphaFoldDB" id="A0A1Y1JJM7"/>
<keyword evidence="10" id="KW-0539">Nucleus</keyword>
<evidence type="ECO:0000259" key="14">
    <source>
        <dbReference type="PROSITE" id="PS50102"/>
    </source>
</evidence>
<comment type="subcellular location">
    <subcellularLocation>
        <location evidence="1">Nucleus</location>
    </subcellularLocation>
</comment>
<dbReference type="Gene3D" id="3.30.70.330">
    <property type="match status" value="1"/>
</dbReference>
<comment type="caution">
    <text evidence="16">The sequence shown here is derived from an EMBL/GenBank/DDBJ whole genome shotgun (WGS) entry which is preliminary data.</text>
</comment>
<feature type="zinc finger region" description="C3H1-type" evidence="12">
    <location>
        <begin position="619"/>
        <end position="646"/>
    </location>
</feature>
<feature type="domain" description="C3H1-type" evidence="15">
    <location>
        <begin position="619"/>
        <end position="646"/>
    </location>
</feature>
<name>A0A1Y1JJM7_PLAGO</name>
<evidence type="ECO:0000256" key="1">
    <source>
        <dbReference type="ARBA" id="ARBA00004123"/>
    </source>
</evidence>
<reference evidence="17" key="1">
    <citation type="submission" date="2017-04" db="EMBL/GenBank/DDBJ databases">
        <title>Plasmodium gonderi genome.</title>
        <authorList>
            <person name="Arisue N."/>
            <person name="Honma H."/>
            <person name="Kawai S."/>
            <person name="Tougan T."/>
            <person name="Tanabe K."/>
            <person name="Horii T."/>
        </authorList>
    </citation>
    <scope>NUCLEOTIDE SEQUENCE [LARGE SCALE GENOMIC DNA]</scope>
    <source>
        <strain evidence="17">ATCC 30045</strain>
    </source>
</reference>
<keyword evidence="7 12" id="KW-0862">Zinc</keyword>
<gene>
    <name evidence="16" type="ORF">PGO_101640</name>
</gene>
<dbReference type="PROSITE" id="PS50102">
    <property type="entry name" value="RRM"/>
    <property type="match status" value="1"/>
</dbReference>
<evidence type="ECO:0000256" key="10">
    <source>
        <dbReference type="ARBA" id="ARBA00023242"/>
    </source>
</evidence>
<feature type="domain" description="RRM" evidence="14">
    <location>
        <begin position="684"/>
        <end position="764"/>
    </location>
</feature>
<feature type="compositionally biased region" description="Polar residues" evidence="13">
    <location>
        <begin position="143"/>
        <end position="159"/>
    </location>
</feature>
<dbReference type="GO" id="GO:0071006">
    <property type="term" value="C:U2-type catalytic step 1 spliceosome"/>
    <property type="evidence" value="ECO:0007669"/>
    <property type="project" value="TreeGrafter"/>
</dbReference>
<dbReference type="InterPro" id="IPR000504">
    <property type="entry name" value="RRM_dom"/>
</dbReference>
<dbReference type="Proteomes" id="UP000195521">
    <property type="component" value="Unassembled WGS sequence"/>
</dbReference>
<keyword evidence="8 11" id="KW-0694">RNA-binding</keyword>
<dbReference type="GeneID" id="39748129"/>
<accession>A0A1Y1JJM7</accession>
<dbReference type="PANTHER" id="PTHR14089:SF2">
    <property type="entry name" value="PRE-MRNA-SPLICING FACTOR CWC2"/>
    <property type="match status" value="1"/>
</dbReference>
<dbReference type="OrthoDB" id="10251848at2759"/>
<evidence type="ECO:0000256" key="2">
    <source>
        <dbReference type="ARBA" id="ARBA00008024"/>
    </source>
</evidence>
<evidence type="ECO:0000256" key="12">
    <source>
        <dbReference type="PROSITE-ProRule" id="PRU00723"/>
    </source>
</evidence>
<dbReference type="GO" id="GO:0000974">
    <property type="term" value="C:Prp19 complex"/>
    <property type="evidence" value="ECO:0007669"/>
    <property type="project" value="TreeGrafter"/>
</dbReference>
<dbReference type="GO" id="GO:0017070">
    <property type="term" value="F:U6 snRNA binding"/>
    <property type="evidence" value="ECO:0007669"/>
    <property type="project" value="TreeGrafter"/>
</dbReference>
<dbReference type="CDD" id="cd12360">
    <property type="entry name" value="RRM_cwf2"/>
    <property type="match status" value="1"/>
</dbReference>
<dbReference type="SUPFAM" id="SSF54928">
    <property type="entry name" value="RNA-binding domain, RBD"/>
    <property type="match status" value="1"/>
</dbReference>
<feature type="region of interest" description="Disordered" evidence="13">
    <location>
        <begin position="298"/>
        <end position="320"/>
    </location>
</feature>
<evidence type="ECO:0000256" key="8">
    <source>
        <dbReference type="ARBA" id="ARBA00022884"/>
    </source>
</evidence>
<dbReference type="RefSeq" id="XP_028543996.1">
    <property type="nucleotide sequence ID" value="XM_028688195.1"/>
</dbReference>
<comment type="similarity">
    <text evidence="2">Belongs to the RRM CWC2 family.</text>
</comment>
<dbReference type="GO" id="GO:0071007">
    <property type="term" value="C:U2-type catalytic step 2 spliceosome"/>
    <property type="evidence" value="ECO:0007669"/>
    <property type="project" value="TreeGrafter"/>
</dbReference>
<dbReference type="EMBL" id="BDQF01000011">
    <property type="protein sequence ID" value="GAW81407.1"/>
    <property type="molecule type" value="Genomic_DNA"/>
</dbReference>
<feature type="region of interest" description="Disordered" evidence="13">
    <location>
        <begin position="818"/>
        <end position="843"/>
    </location>
</feature>
<evidence type="ECO:0000256" key="7">
    <source>
        <dbReference type="ARBA" id="ARBA00022833"/>
    </source>
</evidence>
<organism evidence="16 17">
    <name type="scientific">Plasmodium gonderi</name>
    <dbReference type="NCBI Taxonomy" id="77519"/>
    <lineage>
        <taxon>Eukaryota</taxon>
        <taxon>Sar</taxon>
        <taxon>Alveolata</taxon>
        <taxon>Apicomplexa</taxon>
        <taxon>Aconoidasida</taxon>
        <taxon>Haemosporida</taxon>
        <taxon>Plasmodiidae</taxon>
        <taxon>Plasmodium</taxon>
        <taxon>Plasmodium (Plasmodium)</taxon>
    </lineage>
</organism>